<dbReference type="EMBL" id="GGFJ01013222">
    <property type="protein sequence ID" value="MBW62363.1"/>
    <property type="molecule type" value="Transcribed_RNA"/>
</dbReference>
<proteinExistence type="predicted"/>
<organism evidence="1">
    <name type="scientific">Anopheles marajoara</name>
    <dbReference type="NCBI Taxonomy" id="58244"/>
    <lineage>
        <taxon>Eukaryota</taxon>
        <taxon>Metazoa</taxon>
        <taxon>Ecdysozoa</taxon>
        <taxon>Arthropoda</taxon>
        <taxon>Hexapoda</taxon>
        <taxon>Insecta</taxon>
        <taxon>Pterygota</taxon>
        <taxon>Neoptera</taxon>
        <taxon>Endopterygota</taxon>
        <taxon>Diptera</taxon>
        <taxon>Nematocera</taxon>
        <taxon>Culicoidea</taxon>
        <taxon>Culicidae</taxon>
        <taxon>Anophelinae</taxon>
        <taxon>Anopheles</taxon>
    </lineage>
</organism>
<accession>A0A2M4CAL3</accession>
<evidence type="ECO:0000313" key="1">
    <source>
        <dbReference type="EMBL" id="MBW62363.1"/>
    </source>
</evidence>
<reference evidence="1" key="1">
    <citation type="submission" date="2018-01" db="EMBL/GenBank/DDBJ databases">
        <title>An insight into the sialome of Amazonian anophelines.</title>
        <authorList>
            <person name="Ribeiro J.M."/>
            <person name="Scarpassa V."/>
            <person name="Calvo E."/>
        </authorList>
    </citation>
    <scope>NUCLEOTIDE SEQUENCE</scope>
    <source>
        <tissue evidence="1">Salivary glands</tissue>
    </source>
</reference>
<sequence length="85" mass="9834">MVGLLSIKMYLLNAVNPFPILDNPKTPFKTYLWNSDAVYRYLLGFNFEQQIITKQTTRIKTLSKGKTIFKSGEIVKAKKKRPHSN</sequence>
<dbReference type="AlphaFoldDB" id="A0A2M4CAL3"/>
<name>A0A2M4CAL3_9DIPT</name>
<protein>
    <submittedName>
        <fullName evidence="1">Putative secreted protein</fullName>
    </submittedName>
</protein>